<evidence type="ECO:0000259" key="6">
    <source>
        <dbReference type="PROSITE" id="PS50850"/>
    </source>
</evidence>
<feature type="transmembrane region" description="Helical" evidence="5">
    <location>
        <begin position="365"/>
        <end position="385"/>
    </location>
</feature>
<evidence type="ECO:0000256" key="5">
    <source>
        <dbReference type="SAM" id="Phobius"/>
    </source>
</evidence>
<dbReference type="InterPro" id="IPR011701">
    <property type="entry name" value="MFS"/>
</dbReference>
<feature type="transmembrane region" description="Helical" evidence="5">
    <location>
        <begin position="304"/>
        <end position="328"/>
    </location>
</feature>
<organism evidence="7 8">
    <name type="scientific">Nostoc punctiforme (strain ATCC 29133 / PCC 73102)</name>
    <dbReference type="NCBI Taxonomy" id="63737"/>
    <lineage>
        <taxon>Bacteria</taxon>
        <taxon>Bacillati</taxon>
        <taxon>Cyanobacteriota</taxon>
        <taxon>Cyanophyceae</taxon>
        <taxon>Nostocales</taxon>
        <taxon>Nostocaceae</taxon>
        <taxon>Nostoc</taxon>
    </lineage>
</organism>
<feature type="transmembrane region" description="Helical" evidence="5">
    <location>
        <begin position="137"/>
        <end position="154"/>
    </location>
</feature>
<comment type="subcellular location">
    <subcellularLocation>
        <location evidence="1">Cell membrane</location>
        <topology evidence="1">Multi-pass membrane protein</topology>
    </subcellularLocation>
</comment>
<dbReference type="PhylomeDB" id="B2IY78"/>
<dbReference type="SUPFAM" id="SSF103473">
    <property type="entry name" value="MFS general substrate transporter"/>
    <property type="match status" value="1"/>
</dbReference>
<dbReference type="Gene3D" id="1.20.1250.20">
    <property type="entry name" value="MFS general substrate transporter like domains"/>
    <property type="match status" value="1"/>
</dbReference>
<feature type="transmembrane region" description="Helical" evidence="5">
    <location>
        <begin position="217"/>
        <end position="239"/>
    </location>
</feature>
<feature type="transmembrane region" description="Helical" evidence="5">
    <location>
        <begin position="251"/>
        <end position="269"/>
    </location>
</feature>
<evidence type="ECO:0000313" key="7">
    <source>
        <dbReference type="EMBL" id="ACC84677.1"/>
    </source>
</evidence>
<keyword evidence="4 5" id="KW-0472">Membrane</keyword>
<name>B2IY78_NOSP7</name>
<feature type="transmembrane region" description="Helical" evidence="5">
    <location>
        <begin position="166"/>
        <end position="186"/>
    </location>
</feature>
<reference evidence="7 8" key="2">
    <citation type="journal article" date="2013" name="Plant Physiol.">
        <title>A Nostoc punctiforme Sugar Transporter Necessary to Establish a Cyanobacterium-Plant Symbiosis.</title>
        <authorList>
            <person name="Ekman M."/>
            <person name="Picossi S."/>
            <person name="Campbell E.L."/>
            <person name="Meeks J.C."/>
            <person name="Flores E."/>
        </authorList>
    </citation>
    <scope>NUCLEOTIDE SEQUENCE [LARGE SCALE GENOMIC DNA]</scope>
    <source>
        <strain evidence="8">ATCC 29133 / PCC 73102</strain>
    </source>
</reference>
<feature type="domain" description="Major facilitator superfamily (MFS) profile" evidence="6">
    <location>
        <begin position="1"/>
        <end position="388"/>
    </location>
</feature>
<dbReference type="PANTHER" id="PTHR42910">
    <property type="entry name" value="TRANSPORTER SCO4007-RELATED"/>
    <property type="match status" value="1"/>
</dbReference>
<dbReference type="eggNOG" id="COG2814">
    <property type="taxonomic scope" value="Bacteria"/>
</dbReference>
<sequence>MEKQILNNALTKVQVLIMAIASGVCVANVYYNQPILKDIASSFRVSEGEAGSISVLTQVGYGLGIFFLIPLGDKINKKKLILCLLISLFCLLILMTFSQNIIEVWILSVAIGIATVSAQIILPLAASIDRVTTGQTVGNIFTGILIGVLGARVFSGYISEWLNWRYVYGFSAGMILIVIVLLNTYLPSIKNEFNGYYLELLSSTIHQLKRFSLLREASLISGLLFGVFCSFWTTLTFHLSGAPFNFQSDTIGMYGFVAIAGALMAPVFGKLADRGNSQRSLSIAVSMVIASLVIAKTASNSALAIAVAVLLLDVGVQAIQVTNVARIYSLDAQSNSRINTVYMTTYFIGGAVGTSIGLLCWNLGGWNLVTWQMLVFTLLGFFIIVRPKNITAKTNKE</sequence>
<evidence type="ECO:0000256" key="3">
    <source>
        <dbReference type="ARBA" id="ARBA00022989"/>
    </source>
</evidence>
<dbReference type="CDD" id="cd17324">
    <property type="entry name" value="MFS_NepI_like"/>
    <property type="match status" value="1"/>
</dbReference>
<feature type="transmembrane region" description="Helical" evidence="5">
    <location>
        <begin position="281"/>
        <end position="298"/>
    </location>
</feature>
<dbReference type="HOGENOM" id="CLU_001265_23_0_3"/>
<dbReference type="GO" id="GO:0022857">
    <property type="term" value="F:transmembrane transporter activity"/>
    <property type="evidence" value="ECO:0007669"/>
    <property type="project" value="InterPro"/>
</dbReference>
<dbReference type="EMBL" id="CP001037">
    <property type="protein sequence ID" value="ACC84677.1"/>
    <property type="molecule type" value="Genomic_DNA"/>
</dbReference>
<dbReference type="EnsemblBacteria" id="ACC84677">
    <property type="protein sequence ID" value="ACC84677"/>
    <property type="gene ID" value="Npun_F6405"/>
</dbReference>
<feature type="transmembrane region" description="Helical" evidence="5">
    <location>
        <begin position="81"/>
        <end position="98"/>
    </location>
</feature>
<dbReference type="InterPro" id="IPR020846">
    <property type="entry name" value="MFS_dom"/>
</dbReference>
<dbReference type="KEGG" id="npu:Npun_F6405"/>
<dbReference type="RefSeq" id="WP_012412616.1">
    <property type="nucleotide sequence ID" value="NC_010628.1"/>
</dbReference>
<dbReference type="OrthoDB" id="9815356at2"/>
<reference evidence="8" key="1">
    <citation type="submission" date="2008-04" db="EMBL/GenBank/DDBJ databases">
        <title>Complete sequence of chromosome of Nostoc punctiforme ATCC 29133.</title>
        <authorList>
            <consortium name="US DOE Joint Genome Institute"/>
            <person name="Copeland A."/>
            <person name="Lucas S."/>
            <person name="Lapidus A."/>
            <person name="Glavina del Rio T."/>
            <person name="Dalin E."/>
            <person name="Tice H."/>
            <person name="Pitluck S."/>
            <person name="Chain P."/>
            <person name="Malfatti S."/>
            <person name="Shin M."/>
            <person name="Vergez L."/>
            <person name="Schmutz J."/>
            <person name="Larimer F."/>
            <person name="Land M."/>
            <person name="Hauser L."/>
            <person name="Kyrpides N."/>
            <person name="Kim E."/>
            <person name="Meeks J.C."/>
            <person name="Elhai J."/>
            <person name="Campbell E.L."/>
            <person name="Thiel T."/>
            <person name="Longmire J."/>
            <person name="Potts M."/>
            <person name="Atlas R."/>
        </authorList>
    </citation>
    <scope>NUCLEOTIDE SEQUENCE [LARGE SCALE GENOMIC DNA]</scope>
    <source>
        <strain evidence="8">ATCC 29133 / PCC 73102</strain>
    </source>
</reference>
<accession>B2IY78</accession>
<feature type="transmembrane region" description="Helical" evidence="5">
    <location>
        <begin position="12"/>
        <end position="31"/>
    </location>
</feature>
<feature type="transmembrane region" description="Helical" evidence="5">
    <location>
        <begin position="340"/>
        <end position="359"/>
    </location>
</feature>
<gene>
    <name evidence="7" type="ordered locus">Npun_F6405</name>
</gene>
<evidence type="ECO:0000256" key="1">
    <source>
        <dbReference type="ARBA" id="ARBA00004651"/>
    </source>
</evidence>
<protein>
    <submittedName>
        <fullName evidence="7">Major facilitator superfamily MFS_1</fullName>
    </submittedName>
</protein>
<keyword evidence="3 5" id="KW-1133">Transmembrane helix</keyword>
<feature type="transmembrane region" description="Helical" evidence="5">
    <location>
        <begin position="104"/>
        <end position="125"/>
    </location>
</feature>
<evidence type="ECO:0000256" key="4">
    <source>
        <dbReference type="ARBA" id="ARBA00023136"/>
    </source>
</evidence>
<dbReference type="Pfam" id="PF07690">
    <property type="entry name" value="MFS_1"/>
    <property type="match status" value="1"/>
</dbReference>
<proteinExistence type="predicted"/>
<feature type="transmembrane region" description="Helical" evidence="5">
    <location>
        <begin position="51"/>
        <end position="69"/>
    </location>
</feature>
<dbReference type="PANTHER" id="PTHR42910:SF1">
    <property type="entry name" value="MAJOR FACILITATOR SUPERFAMILY (MFS) PROFILE DOMAIN-CONTAINING PROTEIN"/>
    <property type="match status" value="1"/>
</dbReference>
<dbReference type="PROSITE" id="PS50850">
    <property type="entry name" value="MFS"/>
    <property type="match status" value="1"/>
</dbReference>
<keyword evidence="2 5" id="KW-0812">Transmembrane</keyword>
<dbReference type="Proteomes" id="UP000001191">
    <property type="component" value="Chromosome"/>
</dbReference>
<dbReference type="GO" id="GO:0005886">
    <property type="term" value="C:plasma membrane"/>
    <property type="evidence" value="ECO:0007669"/>
    <property type="project" value="UniProtKB-SubCell"/>
</dbReference>
<dbReference type="AlphaFoldDB" id="B2IY78"/>
<evidence type="ECO:0000256" key="2">
    <source>
        <dbReference type="ARBA" id="ARBA00022692"/>
    </source>
</evidence>
<evidence type="ECO:0000313" key="8">
    <source>
        <dbReference type="Proteomes" id="UP000001191"/>
    </source>
</evidence>
<keyword evidence="8" id="KW-1185">Reference proteome</keyword>
<dbReference type="InterPro" id="IPR036259">
    <property type="entry name" value="MFS_trans_sf"/>
</dbReference>